<evidence type="ECO:0000313" key="8">
    <source>
        <dbReference type="Proteomes" id="UP001500751"/>
    </source>
</evidence>
<feature type="compositionally biased region" description="Basic residues" evidence="5">
    <location>
        <begin position="14"/>
        <end position="29"/>
    </location>
</feature>
<feature type="domain" description="ATP-grasp" evidence="6">
    <location>
        <begin position="363"/>
        <end position="416"/>
    </location>
</feature>
<dbReference type="InterPro" id="IPR016102">
    <property type="entry name" value="Succinyl-CoA_synth-like"/>
</dbReference>
<evidence type="ECO:0000256" key="5">
    <source>
        <dbReference type="SAM" id="MobiDB-lite"/>
    </source>
</evidence>
<dbReference type="Gene3D" id="3.40.50.261">
    <property type="entry name" value="Succinyl-CoA synthetase domains"/>
    <property type="match status" value="2"/>
</dbReference>
<dbReference type="Gene3D" id="3.30.1490.20">
    <property type="entry name" value="ATP-grasp fold, A domain"/>
    <property type="match status" value="1"/>
</dbReference>
<dbReference type="InterPro" id="IPR011761">
    <property type="entry name" value="ATP-grasp"/>
</dbReference>
<dbReference type="InterPro" id="IPR051538">
    <property type="entry name" value="Acyl-CoA_Synth/Transferase"/>
</dbReference>
<name>A0ABN2TT30_9ACTN</name>
<dbReference type="EMBL" id="BAAAQN010000006">
    <property type="protein sequence ID" value="GAA2019535.1"/>
    <property type="molecule type" value="Genomic_DNA"/>
</dbReference>
<evidence type="ECO:0000256" key="3">
    <source>
        <dbReference type="ARBA" id="ARBA00022840"/>
    </source>
</evidence>
<feature type="compositionally biased region" description="Polar residues" evidence="5">
    <location>
        <begin position="1"/>
        <end position="12"/>
    </location>
</feature>
<keyword evidence="1" id="KW-0436">Ligase</keyword>
<dbReference type="SUPFAM" id="SSF52210">
    <property type="entry name" value="Succinyl-CoA synthetase domains"/>
    <property type="match status" value="2"/>
</dbReference>
<evidence type="ECO:0000313" key="7">
    <source>
        <dbReference type="EMBL" id="GAA2019535.1"/>
    </source>
</evidence>
<organism evidence="7 8">
    <name type="scientific">Catenulispora yoronensis</name>
    <dbReference type="NCBI Taxonomy" id="450799"/>
    <lineage>
        <taxon>Bacteria</taxon>
        <taxon>Bacillati</taxon>
        <taxon>Actinomycetota</taxon>
        <taxon>Actinomycetes</taxon>
        <taxon>Catenulisporales</taxon>
        <taxon>Catenulisporaceae</taxon>
        <taxon>Catenulispora</taxon>
    </lineage>
</organism>
<gene>
    <name evidence="7" type="ORF">GCM10009839_15060</name>
</gene>
<sequence>MPATSVMTSEQSKVARHRPAPEAHRHRIPPRPPQSAEPAPAAPALALVTTGAHTGCPLVTAEELGVRVAGSVHCGSGGPAGTGTGPTFAEAVEAFAQADGVGAIAACVDAIGTDLDGRALIRAAEAAASAARPLVVLATGGDRVIDAVLRQSGVVRVDGFDQLLDCAATLARFPRPAQRPGPVRIAADSGGAAALLADLAGRAGLPVEAADAGADFGAGSGADSGTGADIAELAARPGAGMLLYAVTETGAAAEWTAAALVEAARASSTPIGAIWCSSGGTETGYRLILQRSPEIAAFRTLTNAVVAAKAYYDHCDFRFRIPALVEDNAMAGVKARQILASGSGGARKKDPAAGKGLSESQTHQLLRAYGIRTPREQLVTSAAWAVRAAATIGYPVVMKASVAGLPSASSAGLTRAAITSASQVRENFKDLMDSAGRQGFGTLDGVLIGQQITGGVDTMVGIRRDDRFGPAVVVGVGGAYAETLGDVAIRVAPFDAHQSRRMLDELHCLPLLTTAGADLEALADTVLRVQRMALDLGDVLETFDIAPLRVLGRGGGTVALDASATLIRR</sequence>
<dbReference type="Proteomes" id="UP001500751">
    <property type="component" value="Unassembled WGS sequence"/>
</dbReference>
<dbReference type="PANTHER" id="PTHR43334">
    <property type="entry name" value="ACETATE--COA LIGASE [ADP-FORMING]"/>
    <property type="match status" value="1"/>
</dbReference>
<evidence type="ECO:0000256" key="1">
    <source>
        <dbReference type="ARBA" id="ARBA00022598"/>
    </source>
</evidence>
<keyword evidence="8" id="KW-1185">Reference proteome</keyword>
<dbReference type="PANTHER" id="PTHR43334:SF1">
    <property type="entry name" value="3-HYDROXYPROPIONATE--COA LIGASE [ADP-FORMING]"/>
    <property type="match status" value="1"/>
</dbReference>
<comment type="caution">
    <text evidence="7">The sequence shown here is derived from an EMBL/GenBank/DDBJ whole genome shotgun (WGS) entry which is preliminary data.</text>
</comment>
<protein>
    <recommendedName>
        <fullName evidence="6">ATP-grasp domain-containing protein</fullName>
    </recommendedName>
</protein>
<dbReference type="PROSITE" id="PS50975">
    <property type="entry name" value="ATP_GRASP"/>
    <property type="match status" value="1"/>
</dbReference>
<evidence type="ECO:0000259" key="6">
    <source>
        <dbReference type="PROSITE" id="PS50975"/>
    </source>
</evidence>
<evidence type="ECO:0000256" key="4">
    <source>
        <dbReference type="PROSITE-ProRule" id="PRU00409"/>
    </source>
</evidence>
<proteinExistence type="predicted"/>
<dbReference type="InterPro" id="IPR013815">
    <property type="entry name" value="ATP_grasp_subdomain_1"/>
</dbReference>
<dbReference type="RefSeq" id="WP_344664778.1">
    <property type="nucleotide sequence ID" value="NZ_BAAAQN010000006.1"/>
</dbReference>
<dbReference type="SUPFAM" id="SSF56059">
    <property type="entry name" value="Glutathione synthetase ATP-binding domain-like"/>
    <property type="match status" value="1"/>
</dbReference>
<dbReference type="Pfam" id="PF13549">
    <property type="entry name" value="ATP-grasp_5"/>
    <property type="match status" value="1"/>
</dbReference>
<dbReference type="Gene3D" id="3.30.470.20">
    <property type="entry name" value="ATP-grasp fold, B domain"/>
    <property type="match status" value="1"/>
</dbReference>
<evidence type="ECO:0000256" key="2">
    <source>
        <dbReference type="ARBA" id="ARBA00022741"/>
    </source>
</evidence>
<keyword evidence="3 4" id="KW-0067">ATP-binding</keyword>
<reference evidence="7 8" key="1">
    <citation type="journal article" date="2019" name="Int. J. Syst. Evol. Microbiol.">
        <title>The Global Catalogue of Microorganisms (GCM) 10K type strain sequencing project: providing services to taxonomists for standard genome sequencing and annotation.</title>
        <authorList>
            <consortium name="The Broad Institute Genomics Platform"/>
            <consortium name="The Broad Institute Genome Sequencing Center for Infectious Disease"/>
            <person name="Wu L."/>
            <person name="Ma J."/>
        </authorList>
    </citation>
    <scope>NUCLEOTIDE SEQUENCE [LARGE SCALE GENOMIC DNA]</scope>
    <source>
        <strain evidence="7 8">JCM 16014</strain>
    </source>
</reference>
<keyword evidence="2 4" id="KW-0547">Nucleotide-binding</keyword>
<accession>A0ABN2TT30</accession>
<feature type="region of interest" description="Disordered" evidence="5">
    <location>
        <begin position="1"/>
        <end position="41"/>
    </location>
</feature>